<keyword evidence="3" id="KW-0573">Peptidoglycan synthesis</keyword>
<dbReference type="Proteomes" id="UP000243937">
    <property type="component" value="Chromosome"/>
</dbReference>
<dbReference type="InterPro" id="IPR007443">
    <property type="entry name" value="LpoA"/>
</dbReference>
<dbReference type="GO" id="GO:0008360">
    <property type="term" value="P:regulation of cell shape"/>
    <property type="evidence" value="ECO:0007669"/>
    <property type="project" value="UniProtKB-KW"/>
</dbReference>
<dbReference type="OrthoDB" id="6708821at2"/>
<organism evidence="8 9">
    <name type="scientific">Oceanisphaera profunda</name>
    <dbReference type="NCBI Taxonomy" id="1416627"/>
    <lineage>
        <taxon>Bacteria</taxon>
        <taxon>Pseudomonadati</taxon>
        <taxon>Pseudomonadota</taxon>
        <taxon>Gammaproteobacteria</taxon>
        <taxon>Aeromonadales</taxon>
        <taxon>Aeromonadaceae</taxon>
        <taxon>Oceanisphaera</taxon>
    </lineage>
</organism>
<dbReference type="GO" id="GO:0009252">
    <property type="term" value="P:peptidoglycan biosynthetic process"/>
    <property type="evidence" value="ECO:0007669"/>
    <property type="project" value="UniProtKB-KW"/>
</dbReference>
<dbReference type="GO" id="GO:0030234">
    <property type="term" value="F:enzyme regulator activity"/>
    <property type="evidence" value="ECO:0007669"/>
    <property type="project" value="TreeGrafter"/>
</dbReference>
<evidence type="ECO:0000256" key="2">
    <source>
        <dbReference type="ARBA" id="ARBA00022960"/>
    </source>
</evidence>
<dbReference type="EMBL" id="CP021377">
    <property type="protein sequence ID" value="ART82878.1"/>
    <property type="molecule type" value="Genomic_DNA"/>
</dbReference>
<dbReference type="PANTHER" id="PTHR38038:SF1">
    <property type="entry name" value="PENICILLIN-BINDING PROTEIN ACTIVATOR LPOA"/>
    <property type="match status" value="1"/>
</dbReference>
<dbReference type="AlphaFoldDB" id="A0A1Y0D5Q3"/>
<dbReference type="CDD" id="cd06339">
    <property type="entry name" value="PBP1_YraM_LppC_lipoprotein-like"/>
    <property type="match status" value="1"/>
</dbReference>
<sequence length="639" mass="70564">MGLKGLATLHHSKSVTRLLCTLVLSYLLLACGTGTISQRFPDTPPDMFSTIEQSGEQYLKQTRNANPADAFSWQVLAIRAWLQENNVLAAKNQLVQLQKTATPEQQPILSLLEAQMALVTGHDGLAEQLLTNIEPDRLAPNVLGYYLLLQANRFEQQSQPIAAADMLAQRHQYLAGPAQQANLERIYALLAPISSDMLRGALTEKYEPTTQAWLRLMAILNAPSTNDEQRNWQLNSWRNSYPEHPGAYYLPEGLAESSMLALDSYQPSHIAVLLPLTGQLAPQAAAIRNGIERAHQGQASRLSFFDTQTSDMAKVYQQLQAAGADFIIGPLLKGDIAALANLDPAMPQLALNMPPQKLGLAHRYYFALSPESEAADAAQHMWEQGHRQPLVFAPGNELGKRSATEFNRVWKQLSGQGARLAYFSSQQAIEADVRRALNTKASASISQPLAAGVIQPIGDNAPAASNGAIDSLFMASNATETRFILPYFDFVRDSRAQRFPTYVTSRSFIPGGSAPMSELNGVKLGDMPWIFGEQAQLMAEVEQQWPNSSSAWLRLFALGYDAVNIIPQLNDLRMGTMATSGLTGDISINEQGLIERRSLWMEYQDGDWQTEGYQAPADTTEELNLEREQELEREFESQG</sequence>
<protein>
    <recommendedName>
        <fullName evidence="10">LppC family lipoprotein</fullName>
    </recommendedName>
</protein>
<dbReference type="SUPFAM" id="SSF53822">
    <property type="entry name" value="Periplasmic binding protein-like I"/>
    <property type="match status" value="1"/>
</dbReference>
<keyword evidence="4" id="KW-0472">Membrane</keyword>
<dbReference type="InterPro" id="IPR011990">
    <property type="entry name" value="TPR-like_helical_dom_sf"/>
</dbReference>
<dbReference type="PROSITE" id="PS51257">
    <property type="entry name" value="PROKAR_LIPOPROTEIN"/>
    <property type="match status" value="1"/>
</dbReference>
<evidence type="ECO:0000256" key="7">
    <source>
        <dbReference type="ARBA" id="ARBA00023288"/>
    </source>
</evidence>
<dbReference type="PANTHER" id="PTHR38038">
    <property type="entry name" value="PENICILLIN-BINDING PROTEIN ACTIVATOR LPOA"/>
    <property type="match status" value="1"/>
</dbReference>
<evidence type="ECO:0000313" key="8">
    <source>
        <dbReference type="EMBL" id="ART82878.1"/>
    </source>
</evidence>
<keyword evidence="7" id="KW-0449">Lipoprotein</keyword>
<accession>A0A1Y0D5Q3</accession>
<evidence type="ECO:0000256" key="5">
    <source>
        <dbReference type="ARBA" id="ARBA00023139"/>
    </source>
</evidence>
<dbReference type="Pfam" id="PF04348">
    <property type="entry name" value="LppC"/>
    <property type="match status" value="1"/>
</dbReference>
<keyword evidence="1" id="KW-0732">Signal</keyword>
<evidence type="ECO:0000256" key="6">
    <source>
        <dbReference type="ARBA" id="ARBA00023237"/>
    </source>
</evidence>
<dbReference type="KEGG" id="opf:CBP31_09755"/>
<keyword evidence="6" id="KW-0998">Cell outer membrane</keyword>
<evidence type="ECO:0000256" key="3">
    <source>
        <dbReference type="ARBA" id="ARBA00022984"/>
    </source>
</evidence>
<evidence type="ECO:0000256" key="4">
    <source>
        <dbReference type="ARBA" id="ARBA00023136"/>
    </source>
</evidence>
<evidence type="ECO:0000313" key="9">
    <source>
        <dbReference type="Proteomes" id="UP000243937"/>
    </source>
</evidence>
<evidence type="ECO:0008006" key="10">
    <source>
        <dbReference type="Google" id="ProtNLM"/>
    </source>
</evidence>
<keyword evidence="5" id="KW-0564">Palmitate</keyword>
<evidence type="ECO:0000256" key="1">
    <source>
        <dbReference type="ARBA" id="ARBA00022729"/>
    </source>
</evidence>
<keyword evidence="9" id="KW-1185">Reference proteome</keyword>
<proteinExistence type="predicted"/>
<dbReference type="Gene3D" id="1.25.40.10">
    <property type="entry name" value="Tetratricopeptide repeat domain"/>
    <property type="match status" value="1"/>
</dbReference>
<dbReference type="InterPro" id="IPR028082">
    <property type="entry name" value="Peripla_BP_I"/>
</dbReference>
<keyword evidence="2" id="KW-0133">Cell shape</keyword>
<name>A0A1Y0D5Q3_9GAMM</name>
<dbReference type="GO" id="GO:0031241">
    <property type="term" value="C:periplasmic side of cell outer membrane"/>
    <property type="evidence" value="ECO:0007669"/>
    <property type="project" value="TreeGrafter"/>
</dbReference>
<dbReference type="Gene3D" id="3.40.50.2300">
    <property type="match status" value="2"/>
</dbReference>
<reference evidence="8 9" key="1">
    <citation type="journal article" date="2014" name="Int. J. Syst. Evol. Microbiol.">
        <title>Oceanisphaera profunda sp. nov., a marine bacterium isolated from deep-sea sediment, and emended description of the genus Oceanisphaera.</title>
        <authorList>
            <person name="Xu Z."/>
            <person name="Zhang X.Y."/>
            <person name="Su H.N."/>
            <person name="Yu Z.C."/>
            <person name="Liu C."/>
            <person name="Li H."/>
            <person name="Chen X.L."/>
            <person name="Song X.Y."/>
            <person name="Xie B.B."/>
            <person name="Qin Q.L."/>
            <person name="Zhou B.C."/>
            <person name="Shi M."/>
            <person name="Huang Y."/>
            <person name="Zhang Y.Z."/>
        </authorList>
    </citation>
    <scope>NUCLEOTIDE SEQUENCE [LARGE SCALE GENOMIC DNA]</scope>
    <source>
        <strain evidence="8 9">SM1222</strain>
    </source>
</reference>
<gene>
    <name evidence="8" type="ORF">CBP31_09755</name>
</gene>
<dbReference type="Gene3D" id="1.25.40.650">
    <property type="match status" value="1"/>
</dbReference>